<accession>A0AAJ2LR91</accession>
<proteinExistence type="predicted"/>
<evidence type="ECO:0000313" key="2">
    <source>
        <dbReference type="Proteomes" id="UP001268610"/>
    </source>
</evidence>
<protein>
    <submittedName>
        <fullName evidence="1">Uncharacterized protein</fullName>
    </submittedName>
</protein>
<comment type="caution">
    <text evidence="1">The sequence shown here is derived from an EMBL/GenBank/DDBJ whole genome shotgun (WGS) entry which is preliminary data.</text>
</comment>
<dbReference type="RefSeq" id="WP_310856261.1">
    <property type="nucleotide sequence ID" value="NZ_JAVLSD010000062.1"/>
</dbReference>
<dbReference type="EMBL" id="JAVLSF010000058">
    <property type="protein sequence ID" value="MDR9777616.1"/>
    <property type="molecule type" value="Genomic_DNA"/>
</dbReference>
<evidence type="ECO:0000313" key="1">
    <source>
        <dbReference type="EMBL" id="MDR9777616.1"/>
    </source>
</evidence>
<organism evidence="1 2">
    <name type="scientific">Rhizobium hidalgonense</name>
    <dbReference type="NCBI Taxonomy" id="1538159"/>
    <lineage>
        <taxon>Bacteria</taxon>
        <taxon>Pseudomonadati</taxon>
        <taxon>Pseudomonadota</taxon>
        <taxon>Alphaproteobacteria</taxon>
        <taxon>Hyphomicrobiales</taxon>
        <taxon>Rhizobiaceae</taxon>
        <taxon>Rhizobium/Agrobacterium group</taxon>
        <taxon>Rhizobium</taxon>
    </lineage>
</organism>
<dbReference type="Proteomes" id="UP001268610">
    <property type="component" value="Unassembled WGS sequence"/>
</dbReference>
<reference evidence="1" key="1">
    <citation type="submission" date="2023-04" db="EMBL/GenBank/DDBJ databases">
        <title>Genomic characterization of faba bean (Vicia faba) microsymbionts in Mexican soils.</title>
        <authorList>
            <person name="Rivera Orduna F.N."/>
            <person name="Guevara-Luna J."/>
            <person name="Yan J."/>
            <person name="Arroyo-Herrera I."/>
            <person name="Li Y."/>
            <person name="Vasquez-Murrieta M.S."/>
            <person name="Wang E.T."/>
        </authorList>
    </citation>
    <scope>NUCLEOTIDE SEQUENCE</scope>
    <source>
        <strain evidence="1">CH26</strain>
    </source>
</reference>
<gene>
    <name evidence="1" type="ORF">RJJ65_34315</name>
</gene>
<sequence length="56" mass="5922">MEDTAEIVWTEQGGPEVRAPSASDGYGGQLLQRTVAGHLGGSISYEWTKSGVQVTL</sequence>
<name>A0AAJ2LR91_9HYPH</name>
<dbReference type="AlphaFoldDB" id="A0AAJ2LR91"/>